<evidence type="ECO:0000313" key="1">
    <source>
        <dbReference type="EMBL" id="KAK1754695.1"/>
    </source>
</evidence>
<comment type="caution">
    <text evidence="1">The sequence shown here is derived from an EMBL/GenBank/DDBJ whole genome shotgun (WGS) entry which is preliminary data.</text>
</comment>
<organism evidence="1 2">
    <name type="scientific">Echria macrotheca</name>
    <dbReference type="NCBI Taxonomy" id="438768"/>
    <lineage>
        <taxon>Eukaryota</taxon>
        <taxon>Fungi</taxon>
        <taxon>Dikarya</taxon>
        <taxon>Ascomycota</taxon>
        <taxon>Pezizomycotina</taxon>
        <taxon>Sordariomycetes</taxon>
        <taxon>Sordariomycetidae</taxon>
        <taxon>Sordariales</taxon>
        <taxon>Schizotheciaceae</taxon>
        <taxon>Echria</taxon>
    </lineage>
</organism>
<gene>
    <name evidence="1" type="ORF">QBC47DRAFT_403106</name>
</gene>
<sequence length="81" mass="9149">MCQYYAHAFLCKHTQYTFARFCRDANMIQTPCGDRAVWQTIQMHEACDDCKVWLGDSAAAAAAAAPGLVQRHRQGVRRSRS</sequence>
<dbReference type="Proteomes" id="UP001239445">
    <property type="component" value="Unassembled WGS sequence"/>
</dbReference>
<dbReference type="AlphaFoldDB" id="A0AAJ0FB08"/>
<protein>
    <submittedName>
        <fullName evidence="1">Uncharacterized protein</fullName>
    </submittedName>
</protein>
<keyword evidence="2" id="KW-1185">Reference proteome</keyword>
<dbReference type="EMBL" id="MU839835">
    <property type="protein sequence ID" value="KAK1754695.1"/>
    <property type="molecule type" value="Genomic_DNA"/>
</dbReference>
<reference evidence="1" key="1">
    <citation type="submission" date="2023-06" db="EMBL/GenBank/DDBJ databases">
        <title>Genome-scale phylogeny and comparative genomics of the fungal order Sordariales.</title>
        <authorList>
            <consortium name="Lawrence Berkeley National Laboratory"/>
            <person name="Hensen N."/>
            <person name="Bonometti L."/>
            <person name="Westerberg I."/>
            <person name="Brannstrom I.O."/>
            <person name="Guillou S."/>
            <person name="Cros-Aarteil S."/>
            <person name="Calhoun S."/>
            <person name="Haridas S."/>
            <person name="Kuo A."/>
            <person name="Mondo S."/>
            <person name="Pangilinan J."/>
            <person name="Riley R."/>
            <person name="Labutti K."/>
            <person name="Andreopoulos B."/>
            <person name="Lipzen A."/>
            <person name="Chen C."/>
            <person name="Yanf M."/>
            <person name="Daum C."/>
            <person name="Ng V."/>
            <person name="Clum A."/>
            <person name="Steindorff A."/>
            <person name="Ohm R."/>
            <person name="Martin F."/>
            <person name="Silar P."/>
            <person name="Natvig D."/>
            <person name="Lalanne C."/>
            <person name="Gautier V."/>
            <person name="Ament-Velasquez S.L."/>
            <person name="Kruys A."/>
            <person name="Hutchinson M.I."/>
            <person name="Powell A.J."/>
            <person name="Barry K."/>
            <person name="Miller A.N."/>
            <person name="Grigoriev I.V."/>
            <person name="Debuchy R."/>
            <person name="Gladieux P."/>
            <person name="Thoren M.H."/>
            <person name="Johannesson H."/>
        </authorList>
    </citation>
    <scope>NUCLEOTIDE SEQUENCE</scope>
    <source>
        <strain evidence="1">PSN4</strain>
    </source>
</reference>
<name>A0AAJ0FB08_9PEZI</name>
<proteinExistence type="predicted"/>
<accession>A0AAJ0FB08</accession>
<evidence type="ECO:0000313" key="2">
    <source>
        <dbReference type="Proteomes" id="UP001239445"/>
    </source>
</evidence>